<feature type="compositionally biased region" description="Low complexity" evidence="1">
    <location>
        <begin position="262"/>
        <end position="280"/>
    </location>
</feature>
<gene>
    <name evidence="3" type="ORF">BU16DRAFT_121022</name>
</gene>
<feature type="compositionally biased region" description="Basic residues" evidence="1">
    <location>
        <begin position="9"/>
        <end position="18"/>
    </location>
</feature>
<feature type="compositionally biased region" description="Polar residues" evidence="1">
    <location>
        <begin position="95"/>
        <end position="107"/>
    </location>
</feature>
<feature type="compositionally biased region" description="Polar residues" evidence="1">
    <location>
        <begin position="516"/>
        <end position="539"/>
    </location>
</feature>
<feature type="compositionally biased region" description="Basic and acidic residues" evidence="1">
    <location>
        <begin position="436"/>
        <end position="449"/>
    </location>
</feature>
<feature type="compositionally biased region" description="Polar residues" evidence="1">
    <location>
        <begin position="340"/>
        <end position="389"/>
    </location>
</feature>
<feature type="compositionally biased region" description="Basic and acidic residues" evidence="1">
    <location>
        <begin position="82"/>
        <end position="94"/>
    </location>
</feature>
<evidence type="ECO:0000256" key="1">
    <source>
        <dbReference type="SAM" id="MobiDB-lite"/>
    </source>
</evidence>
<feature type="compositionally biased region" description="Low complexity" evidence="1">
    <location>
        <begin position="288"/>
        <end position="299"/>
    </location>
</feature>
<proteinExistence type="predicted"/>
<feature type="region of interest" description="Disordered" evidence="1">
    <location>
        <begin position="338"/>
        <end position="486"/>
    </location>
</feature>
<name>A0A6A6QHT0_9PEZI</name>
<dbReference type="AlphaFoldDB" id="A0A6A6QHT0"/>
<keyword evidence="2" id="KW-0472">Membrane</keyword>
<evidence type="ECO:0008006" key="5">
    <source>
        <dbReference type="Google" id="ProtNLM"/>
    </source>
</evidence>
<organism evidence="3 4">
    <name type="scientific">Lophium mytilinum</name>
    <dbReference type="NCBI Taxonomy" id="390894"/>
    <lineage>
        <taxon>Eukaryota</taxon>
        <taxon>Fungi</taxon>
        <taxon>Dikarya</taxon>
        <taxon>Ascomycota</taxon>
        <taxon>Pezizomycotina</taxon>
        <taxon>Dothideomycetes</taxon>
        <taxon>Pleosporomycetidae</taxon>
        <taxon>Mytilinidiales</taxon>
        <taxon>Mytilinidiaceae</taxon>
        <taxon>Lophium</taxon>
    </lineage>
</organism>
<evidence type="ECO:0000256" key="2">
    <source>
        <dbReference type="SAM" id="Phobius"/>
    </source>
</evidence>
<keyword evidence="2" id="KW-0812">Transmembrane</keyword>
<keyword evidence="4" id="KW-1185">Reference proteome</keyword>
<dbReference type="EMBL" id="MU004195">
    <property type="protein sequence ID" value="KAF2491530.1"/>
    <property type="molecule type" value="Genomic_DNA"/>
</dbReference>
<feature type="compositionally biased region" description="Low complexity" evidence="1">
    <location>
        <begin position="473"/>
        <end position="486"/>
    </location>
</feature>
<keyword evidence="2" id="KW-1133">Transmembrane helix</keyword>
<dbReference type="Proteomes" id="UP000799750">
    <property type="component" value="Unassembled WGS sequence"/>
</dbReference>
<feature type="compositionally biased region" description="Low complexity" evidence="1">
    <location>
        <begin position="199"/>
        <end position="210"/>
    </location>
</feature>
<feature type="compositionally biased region" description="Polar residues" evidence="1">
    <location>
        <begin position="37"/>
        <end position="46"/>
    </location>
</feature>
<feature type="compositionally biased region" description="Low complexity" evidence="1">
    <location>
        <begin position="121"/>
        <end position="151"/>
    </location>
</feature>
<feature type="region of interest" description="Disordered" evidence="1">
    <location>
        <begin position="1"/>
        <end position="299"/>
    </location>
</feature>
<feature type="transmembrane region" description="Helical" evidence="2">
    <location>
        <begin position="695"/>
        <end position="714"/>
    </location>
</feature>
<reference evidence="3" key="1">
    <citation type="journal article" date="2020" name="Stud. Mycol.">
        <title>101 Dothideomycetes genomes: a test case for predicting lifestyles and emergence of pathogens.</title>
        <authorList>
            <person name="Haridas S."/>
            <person name="Albert R."/>
            <person name="Binder M."/>
            <person name="Bloem J."/>
            <person name="Labutti K."/>
            <person name="Salamov A."/>
            <person name="Andreopoulos B."/>
            <person name="Baker S."/>
            <person name="Barry K."/>
            <person name="Bills G."/>
            <person name="Bluhm B."/>
            <person name="Cannon C."/>
            <person name="Castanera R."/>
            <person name="Culley D."/>
            <person name="Daum C."/>
            <person name="Ezra D."/>
            <person name="Gonzalez J."/>
            <person name="Henrissat B."/>
            <person name="Kuo A."/>
            <person name="Liang C."/>
            <person name="Lipzen A."/>
            <person name="Lutzoni F."/>
            <person name="Magnuson J."/>
            <person name="Mondo S."/>
            <person name="Nolan M."/>
            <person name="Ohm R."/>
            <person name="Pangilinan J."/>
            <person name="Park H.-J."/>
            <person name="Ramirez L."/>
            <person name="Alfaro M."/>
            <person name="Sun H."/>
            <person name="Tritt A."/>
            <person name="Yoshinaga Y."/>
            <person name="Zwiers L.-H."/>
            <person name="Turgeon B."/>
            <person name="Goodwin S."/>
            <person name="Spatafora J."/>
            <person name="Crous P."/>
            <person name="Grigoriev I."/>
        </authorList>
    </citation>
    <scope>NUCLEOTIDE SEQUENCE</scope>
    <source>
        <strain evidence="3">CBS 269.34</strain>
    </source>
</reference>
<feature type="region of interest" description="Disordered" evidence="1">
    <location>
        <begin position="508"/>
        <end position="561"/>
    </location>
</feature>
<accession>A0A6A6QHT0</accession>
<sequence length="717" mass="78254">MSSNTTRTARSHSPKHSPHSSAHSSPKRRPLHERSDSQTNQYSSPTIRIVEDPGAQIYGKSPFPSNPAQLLPPRKAPAGYAFEDRGARVSDRNDATNTVPNPETINTLVPKPLQPRRADRSSASTTSDADTVVNNSPFSPSSSRFSTGTTPPVSPTAPGHERLSDLGTLQESAPSPKRSTIRAVIPSFSSEGHALTPRASAASLASTASSETFTYRAHEDRRPSSSSNPRVPLTPPLRSHRRPPPTGSNGKKKQASSINRVPLKPALKSSSESLASSDLSYEYDRPRSSSSPTLSSSPPIYAARQVSLESGVRVQFPIVRPPSASGLFAESRVLPKHPSRMNNRASQVHQWSSQLSTIASESERGSNAGSQQISDRGSQLASYRSSQSVEHPRPSAPIPRRQTISSVASSDNAVYNSEPTDSSVSVPLPLFSPSLRPEEGRESDEHRDVVSPLQSPPLRQQRSGYLSRHNSNDSRPGSRPGSSQSDFANFIASTIPAWARVYYRRGDERTSMGAPDSSTEASDSRVPTAQSGRTQTPSEGNFPLSIYRPRNRPHQQQSQDVADSMVISNVSIEQDISVFGPMTRRPISEMSAPRLRPDKRSTARLSAWRAPSLDETFSTMMFSRQNRQILLFCLGFIFPFAWMIASFLPIPPNPELSKEATPSQADLERQLAQHVGPVDGRNYQKAFWWRNLNRIMSAVGILLIGAIIALAIVASRM</sequence>
<feature type="transmembrane region" description="Helical" evidence="2">
    <location>
        <begin position="629"/>
        <end position="650"/>
    </location>
</feature>
<feature type="compositionally biased region" description="Polar residues" evidence="1">
    <location>
        <begin position="402"/>
        <end position="421"/>
    </location>
</feature>
<feature type="compositionally biased region" description="Low complexity" evidence="1">
    <location>
        <begin position="422"/>
        <end position="435"/>
    </location>
</feature>
<evidence type="ECO:0000313" key="3">
    <source>
        <dbReference type="EMBL" id="KAF2491530.1"/>
    </source>
</evidence>
<evidence type="ECO:0000313" key="4">
    <source>
        <dbReference type="Proteomes" id="UP000799750"/>
    </source>
</evidence>
<dbReference type="OrthoDB" id="4153178at2759"/>
<protein>
    <recommendedName>
        <fullName evidence="5">Serine-rich protein</fullName>
    </recommendedName>
</protein>